<evidence type="ECO:0000313" key="2">
    <source>
        <dbReference type="Proteomes" id="UP001597463"/>
    </source>
</evidence>
<name>A0ABW5URW6_9BURK</name>
<dbReference type="RefSeq" id="WP_066471171.1">
    <property type="nucleotide sequence ID" value="NZ_BCNT01000001.1"/>
</dbReference>
<protein>
    <recommendedName>
        <fullName evidence="3">HK97 gp10 family phage protein</fullName>
    </recommendedName>
</protein>
<comment type="caution">
    <text evidence="1">The sequence shown here is derived from an EMBL/GenBank/DDBJ whole genome shotgun (WGS) entry which is preliminary data.</text>
</comment>
<evidence type="ECO:0008006" key="3">
    <source>
        <dbReference type="Google" id="ProtNLM"/>
    </source>
</evidence>
<proteinExistence type="predicted"/>
<keyword evidence="2" id="KW-1185">Reference proteome</keyword>
<sequence length="116" mass="12637">MSKPRISNTLPQFLAQVQAKGAKGMTQALILGASEASVMTPIDTSTLLNSQYRQVETQGAKVLGRVGYTAAYAIPVHDPAHIQRFRRPSAEKEFLRKGFDNAEPNIRAVIKGAIKT</sequence>
<accession>A0ABW5URW6</accession>
<reference evidence="2" key="1">
    <citation type="journal article" date="2019" name="Int. J. Syst. Evol. Microbiol.">
        <title>The Global Catalogue of Microorganisms (GCM) 10K type strain sequencing project: providing services to taxonomists for standard genome sequencing and annotation.</title>
        <authorList>
            <consortium name="The Broad Institute Genomics Platform"/>
            <consortium name="The Broad Institute Genome Sequencing Center for Infectious Disease"/>
            <person name="Wu L."/>
            <person name="Ma J."/>
        </authorList>
    </citation>
    <scope>NUCLEOTIDE SEQUENCE [LARGE SCALE GENOMIC DNA]</scope>
    <source>
        <strain evidence="2">TISTR 1906</strain>
    </source>
</reference>
<organism evidence="1 2">
    <name type="scientific">Comamonas terrae</name>
    <dbReference type="NCBI Taxonomy" id="673548"/>
    <lineage>
        <taxon>Bacteria</taxon>
        <taxon>Pseudomonadati</taxon>
        <taxon>Pseudomonadota</taxon>
        <taxon>Betaproteobacteria</taxon>
        <taxon>Burkholderiales</taxon>
        <taxon>Comamonadaceae</taxon>
        <taxon>Comamonas</taxon>
    </lineage>
</organism>
<dbReference type="Proteomes" id="UP001597463">
    <property type="component" value="Unassembled WGS sequence"/>
</dbReference>
<gene>
    <name evidence="1" type="ORF">ACFSW6_20120</name>
</gene>
<dbReference type="EMBL" id="JBHUMV010000011">
    <property type="protein sequence ID" value="MFD2756387.1"/>
    <property type="molecule type" value="Genomic_DNA"/>
</dbReference>
<evidence type="ECO:0000313" key="1">
    <source>
        <dbReference type="EMBL" id="MFD2756387.1"/>
    </source>
</evidence>